<dbReference type="OrthoDB" id="10602081at2759"/>
<proteinExistence type="predicted"/>
<dbReference type="EMBL" id="RRYP01003142">
    <property type="protein sequence ID" value="TNV84099.1"/>
    <property type="molecule type" value="Genomic_DNA"/>
</dbReference>
<feature type="region of interest" description="Disordered" evidence="2">
    <location>
        <begin position="440"/>
        <end position="484"/>
    </location>
</feature>
<sequence>MILCLLFIQDQQCFQLVNHFHYLQQSSRLYFQIANYLNLMDYQEQLSFQPTGLVDFYNIQDHHDDLDNGISFVAGKQKENISNNRQAVYIQEDAALKMNFDRKVRFGEQLGFQVREPESAPFQSEMMHIAQPIDFRNNFKAPKVNTSGKKGPALLNGKVKKGAIKGKGMVKKTQEISQAKAVPEFNLDTKPQKYFDSALDPKSKLQDSRTVVKRATTNAKVNQPFVTSVDGKAQVGFLKANGTVGSKFEVFTSVDALHNEHDAKVNYASKQMKGLLYKSPSKKLQSTLSPPRSTSKSPERCNRDIEVAKPEVVMSKHVTKVEVKKQAEKSIDGEQVVAEELMKQGTNVDVKLNSLVSQALQQKEAMIKVLEAQLEAERKRREEVQERFKSQLKEFEEERDALERIRKASNALEKKHLERQNTTSVNHTVNSEDLDMIPTKETQRSKPVSHKKNTNTSVQSYRPDRVKSSIPKLTSAKPQQGSNKMQAKLDSALSANLQSLHHQELQRAVNMQREEKVAEEVVRKLRDHPNEHIADMQTEVALLQRKMEPLLQRVEQAAQRVKLAQPPKSGPISMLSKMGGRLINFYADDLAEMLLNDFLADTVVELQKIEEKSEDKLIQDDAKMYAENLLKNLVDYQSEENLVQMKWTNPSHKVGQKVGAGKVQRGPSQPSAVVFGNLTDQENPNPQLEESSTSVTAYQNPFSSASIDPFSKHLSKPTTDTSLHPLEFNNPAPLPAPPRKWQVAIPDATRHSITLYREQYERYLKMHNNTANKDVWKVYDHIAADMFNEMLGQTLGSVVNRDLEEYIEKVIVDEFQIGC</sequence>
<keyword evidence="4" id="KW-1185">Reference proteome</keyword>
<comment type="caution">
    <text evidence="3">The sequence shown here is derived from an EMBL/GenBank/DDBJ whole genome shotgun (WGS) entry which is preliminary data.</text>
</comment>
<feature type="region of interest" description="Disordered" evidence="2">
    <location>
        <begin position="279"/>
        <end position="300"/>
    </location>
</feature>
<evidence type="ECO:0000256" key="2">
    <source>
        <dbReference type="SAM" id="MobiDB-lite"/>
    </source>
</evidence>
<evidence type="ECO:0000313" key="4">
    <source>
        <dbReference type="Proteomes" id="UP000785679"/>
    </source>
</evidence>
<reference evidence="3" key="1">
    <citation type="submission" date="2019-06" db="EMBL/GenBank/DDBJ databases">
        <authorList>
            <person name="Zheng W."/>
        </authorList>
    </citation>
    <scope>NUCLEOTIDE SEQUENCE</scope>
    <source>
        <strain evidence="3">QDHG01</strain>
    </source>
</reference>
<gene>
    <name evidence="3" type="ORF">FGO68_gene7322</name>
</gene>
<keyword evidence="1" id="KW-0175">Coiled coil</keyword>
<dbReference type="Proteomes" id="UP000785679">
    <property type="component" value="Unassembled WGS sequence"/>
</dbReference>
<name>A0A8J8P1I9_HALGN</name>
<accession>A0A8J8P1I9</accession>
<evidence type="ECO:0000256" key="1">
    <source>
        <dbReference type="SAM" id="Coils"/>
    </source>
</evidence>
<feature type="region of interest" description="Disordered" evidence="2">
    <location>
        <begin position="677"/>
        <end position="696"/>
    </location>
</feature>
<organism evidence="3 4">
    <name type="scientific">Halteria grandinella</name>
    <dbReference type="NCBI Taxonomy" id="5974"/>
    <lineage>
        <taxon>Eukaryota</taxon>
        <taxon>Sar</taxon>
        <taxon>Alveolata</taxon>
        <taxon>Ciliophora</taxon>
        <taxon>Intramacronucleata</taxon>
        <taxon>Spirotrichea</taxon>
        <taxon>Stichotrichia</taxon>
        <taxon>Sporadotrichida</taxon>
        <taxon>Halteriidae</taxon>
        <taxon>Halteria</taxon>
    </lineage>
</organism>
<protein>
    <submittedName>
        <fullName evidence="3">Uncharacterized protein</fullName>
    </submittedName>
</protein>
<evidence type="ECO:0000313" key="3">
    <source>
        <dbReference type="EMBL" id="TNV84099.1"/>
    </source>
</evidence>
<feature type="compositionally biased region" description="Polar residues" evidence="2">
    <location>
        <begin position="678"/>
        <end position="696"/>
    </location>
</feature>
<feature type="coiled-coil region" evidence="1">
    <location>
        <begin position="324"/>
        <end position="415"/>
    </location>
</feature>
<feature type="compositionally biased region" description="Polar residues" evidence="2">
    <location>
        <begin position="282"/>
        <end position="296"/>
    </location>
</feature>
<dbReference type="AlphaFoldDB" id="A0A8J8P1I9"/>